<organism evidence="4">
    <name type="scientific">uncultured Cytophagales bacterium</name>
    <dbReference type="NCBI Taxonomy" id="158755"/>
    <lineage>
        <taxon>Bacteria</taxon>
        <taxon>Pseudomonadati</taxon>
        <taxon>Bacteroidota</taxon>
        <taxon>Sphingobacteriia</taxon>
        <taxon>Sphingobacteriales</taxon>
        <taxon>environmental samples</taxon>
    </lineage>
</organism>
<dbReference type="InterPro" id="IPR010620">
    <property type="entry name" value="SBBP_repeat"/>
</dbReference>
<dbReference type="PANTHER" id="PTHR46580:SF4">
    <property type="entry name" value="ATP_GTP-BINDING PROTEIN"/>
    <property type="match status" value="1"/>
</dbReference>
<dbReference type="Pfam" id="PF00041">
    <property type="entry name" value="fn3"/>
    <property type="match status" value="2"/>
</dbReference>
<dbReference type="SUPFAM" id="SSF69318">
    <property type="entry name" value="Integrin alpha N-terminal domain"/>
    <property type="match status" value="5"/>
</dbReference>
<feature type="domain" description="Fibronectin type-III" evidence="3">
    <location>
        <begin position="2670"/>
        <end position="2760"/>
    </location>
</feature>
<protein>
    <recommendedName>
        <fullName evidence="3">Fibronectin type-III domain-containing protein</fullName>
    </recommendedName>
</protein>
<dbReference type="InterPro" id="IPR013783">
    <property type="entry name" value="Ig-like_fold"/>
</dbReference>
<dbReference type="Gene3D" id="2.60.40.10">
    <property type="entry name" value="Immunoglobulins"/>
    <property type="match status" value="12"/>
</dbReference>
<dbReference type="SMART" id="SM00060">
    <property type="entry name" value="FN3"/>
    <property type="match status" value="5"/>
</dbReference>
<dbReference type="InterPro" id="IPR002909">
    <property type="entry name" value="IPT_dom"/>
</dbReference>
<dbReference type="InterPro" id="IPR036116">
    <property type="entry name" value="FN3_sf"/>
</dbReference>
<dbReference type="NCBIfam" id="TIGR04183">
    <property type="entry name" value="Por_Secre_tail"/>
    <property type="match status" value="1"/>
</dbReference>
<dbReference type="Pfam" id="PF13517">
    <property type="entry name" value="FG-GAP_3"/>
    <property type="match status" value="9"/>
</dbReference>
<dbReference type="CDD" id="cd00603">
    <property type="entry name" value="IPT_PCSR"/>
    <property type="match status" value="4"/>
</dbReference>
<feature type="domain" description="Fibronectin type-III" evidence="3">
    <location>
        <begin position="2764"/>
        <end position="2856"/>
    </location>
</feature>
<feature type="domain" description="Fibronectin type-III" evidence="3">
    <location>
        <begin position="2954"/>
        <end position="3043"/>
    </location>
</feature>
<dbReference type="Gene3D" id="2.130.10.130">
    <property type="entry name" value="Integrin alpha, N-terminal"/>
    <property type="match status" value="4"/>
</dbReference>
<dbReference type="EMBL" id="CADCTQ010000050">
    <property type="protein sequence ID" value="CAA9222878.1"/>
    <property type="molecule type" value="Genomic_DNA"/>
</dbReference>
<dbReference type="InterPro" id="IPR003961">
    <property type="entry name" value="FN3_dom"/>
</dbReference>
<dbReference type="Pfam" id="PF25778">
    <property type="entry name" value="DUF7948"/>
    <property type="match status" value="1"/>
</dbReference>
<feature type="chain" id="PRO_5026730934" description="Fibronectin type-III domain-containing protein" evidence="2">
    <location>
        <begin position="27"/>
        <end position="3222"/>
    </location>
</feature>
<evidence type="ECO:0000259" key="3">
    <source>
        <dbReference type="PROSITE" id="PS50853"/>
    </source>
</evidence>
<proteinExistence type="predicted"/>
<evidence type="ECO:0000313" key="4">
    <source>
        <dbReference type="EMBL" id="CAA9222878.1"/>
    </source>
</evidence>
<dbReference type="SMART" id="SM00429">
    <property type="entry name" value="IPT"/>
    <property type="match status" value="7"/>
</dbReference>
<dbReference type="Pfam" id="PF06739">
    <property type="entry name" value="SBBP"/>
    <property type="match status" value="1"/>
</dbReference>
<dbReference type="InterPro" id="IPR057708">
    <property type="entry name" value="DUF7948"/>
</dbReference>
<dbReference type="InterPro" id="IPR026444">
    <property type="entry name" value="Secre_tail"/>
</dbReference>
<dbReference type="InterPro" id="IPR013517">
    <property type="entry name" value="FG-GAP"/>
</dbReference>
<dbReference type="PROSITE" id="PS50853">
    <property type="entry name" value="FN3"/>
    <property type="match status" value="5"/>
</dbReference>
<reference evidence="4" key="1">
    <citation type="submission" date="2020-02" db="EMBL/GenBank/DDBJ databases">
        <authorList>
            <person name="Meier V. D."/>
        </authorList>
    </citation>
    <scope>NUCLEOTIDE SEQUENCE</scope>
    <source>
        <strain evidence="4">AVDCRST_MAG56</strain>
    </source>
</reference>
<dbReference type="SUPFAM" id="SSF101898">
    <property type="entry name" value="NHL repeat"/>
    <property type="match status" value="1"/>
</dbReference>
<accession>A0A6J4HGZ6</accession>
<dbReference type="CDD" id="cd00063">
    <property type="entry name" value="FN3"/>
    <property type="match status" value="5"/>
</dbReference>
<evidence type="ECO:0000256" key="2">
    <source>
        <dbReference type="SAM" id="SignalP"/>
    </source>
</evidence>
<name>A0A6J4HGZ6_9SPHI</name>
<dbReference type="SUPFAM" id="SSF49265">
    <property type="entry name" value="Fibronectin type III"/>
    <property type="match status" value="3"/>
</dbReference>
<feature type="domain" description="Fibronectin type-III" evidence="3">
    <location>
        <begin position="2859"/>
        <end position="2949"/>
    </location>
</feature>
<feature type="domain" description="Fibronectin type-III" evidence="3">
    <location>
        <begin position="3046"/>
        <end position="3136"/>
    </location>
</feature>
<dbReference type="SUPFAM" id="SSF81296">
    <property type="entry name" value="E set domains"/>
    <property type="match status" value="6"/>
</dbReference>
<dbReference type="InterPro" id="IPR028994">
    <property type="entry name" value="Integrin_alpha_N"/>
</dbReference>
<dbReference type="PANTHER" id="PTHR46580">
    <property type="entry name" value="SENSOR KINASE-RELATED"/>
    <property type="match status" value="1"/>
</dbReference>
<feature type="signal peptide" evidence="2">
    <location>
        <begin position="1"/>
        <end position="26"/>
    </location>
</feature>
<keyword evidence="1 2" id="KW-0732">Signal</keyword>
<dbReference type="InterPro" id="IPR014756">
    <property type="entry name" value="Ig_E-set"/>
</dbReference>
<gene>
    <name evidence="4" type="ORF">AVDCRST_MAG56-538</name>
</gene>
<sequence>MKNAFTLLFLLLLVGASPAVSSPVRAAGGVAPLPGSPLRFSENKGQVTDNAGRPQPHVLFTAQARGVKVFLTKTGITYTYFKEEGFGGKGRAGSSRPGDYAGGQTTTYQVDMHLVGADPGVTVRGEAPTTDVSHYYLEHCPGGITGVRNFGRVVYENVYPRVDLVLYVQDDGLKYDFVVKPGGRVGDIRLRYAGSRGIALRPDGSLDIRNPLGKLAEGKPFTYQRAGGSRREVSSAYRVQGDTVGFAVDANACNPALPLVIDPTLVWGTYYGGSGEERIYGVATDAAGNVFMAGETTSLSGISDAGHQATYGGSSRDAFLVKFNAAGQRLWATYYGGSGSDEAMGGVATDAAGNAYLAGSTISSDNIGSGGFLNTRSVNFKAFLVKFTPGGTRLWGTYYGGEGSESGLDVCTDPQGNVYLAGLTLSNTGIASPLAHQVTRGNTTGFDVFLAKFDPAGGRLWATYYGGTENDDDASVATDPQGNVYLAGTTGSANNIASGDLGSTFNGGGSDAFLAKFNAAGVRQWGRFFGTGTADKGKSIATDAAGNVYLSGDTYSTTGLASVTGHQYGSGGSWDGFLAKFSTLGYAQWSTYYGGANLDQGECVATDGTGHVYLAGSTLSTDRMAANGLDNTYNGAMDVYLAKFDGSGRRMWGSYLGGTGGEMIFPNSLLAQGTTLYAAFSTSSLAGIALNGHQNAYGGGPQDAALLKLYEPAPAPLVTGFSPTSGVAGTTVTLTGSYFEGVNQVEFNGVGAAFTVQSATRLTATVPAGATTGPIRVISPNGTGVTNASFAVAQPPLITGFTPGFGPAGTQVTVSGNYFTGVNRVEFDGTSAAYTVVSATQLTATVPSGAFTGPIRVTNAAGTATSTTSFYLPPVLTLVEPAEGTTGTAVTLRGYHLTTATQVLFNGVPTPFTTGTAGQLHVRVPAGAATGPIRVVTPGGAATGSNDFKVVYPPVLSGLTPATGPANSTVVISGSQLSYVTAVQFNGLNAEFTIEGDGRLLAIVPVDATSGPVTVRNLAGNAVSATSFTVIPSPRLLAHLPAKHEPGAVPDAPLSFSFSEAMQAAASPAAIKVHGSLTGLRSGDGTFSGAGTAAASFASRRPFYPGEKIAVSVTRAARNGAGIGLGRPVVYDFTAKAGPGPAAFLAGSGVDVGGKAYSVFPADLDGDGDVDLAVANSTTNVVSIRLNDGRANFTSGAELPAGSQLRFIRGGDLDGDGDVDLACLVNDGDNLAVFRNNGNATFGPATLSEEIFASYPPAFCLLDFDGDGDLDVAVSSNSYLSTLRNDGAGNLAAYHQYGQSMGTTGRRSLKAGDLDGDGDLDLVATYADNSSDAKLVYENDGAGKYALSTKLTVTGIAYPQSLDAGDFNNDGALDLAVMAYDPTAVYLRFNNGRGNLNLEWGSTINNTWANRPRTVCVGDFNGDGLADFVTGTYSNTLVLHTNTGAGTFARPVLFNVNTGDREMYAVDLDGDKDLDVVSTDGFYQPVYISLNNVTNPPVVTGFVPAGRVVGSPMTIRGTDLWGATAVTFNGTPAAFTLVNGNEITATVPAGATTGPVRVTTGNGTATSPASFVIYPAPYLVLTGVQPVPRTHRADPGTSFTFRFDRETGATAAAPAAIRVYGAHSGSRVTAGGTFSGGGTGTISFDPALGFGAGELVQVTLSEGVVSTAGTPLEKPYVYAFRTANAPATLAFRANLPAYSIRGPRAMGLADFNGDENVDVALLAGQVAVHLNDGAGVWSRPLLTAADGNCLQVADWDGDGDPDLAVGRFNGSSSTVEVLTNDGKAHFTGKGALPNPGVRDMGAADLDGDGDFDLVAGSNSCPNCDVPHPATLTLHWNDGTGDLSRRDRIEVGSSILFVSTGDFNGDGSADIAVATEDRTLLIYHNDGRGRFNRASRLEVGGDVRGKIHPADLDNDGDLDLLLARQEYITWQDGLLLFRNDGKGGFTRTVAMPGSFAQGQVGDYDGDGDVDFAVTGTSQGIDLWLNDGNAGFTRQKTAATGFDPHLIGSADFDADGTADLLAVASETAGRVQTILNQSPLPLTTLGSVAPTSGTAGTPVVIRGSHFTGTTRVKFNGVPADFTVDNDGQITALAPAGAGRGYVVVYAPGGAAVSPGVFVVTVPGTLLSVSPAPDTHTAPTGAPVAFSFRSAMHATAASGEAIKVFGGLAGGRSGSFTGGGTPQVAFQPARGFLPGERVSVTLTTAARRQDGTPLEKPYVYSFRAAAAPSDLASFTASPPVLDGYVNTVCLADFNGDGTVDYVATVHQYTVPRYDFVVAFNDGTGHFPTRATIAETREEGPRAVLARDLDGDGDMDLATTTIIAGSTFYNCSTYLNDGRGHFTAGRTFKVGEGSNGLQGDDIDGDGDLDLLLMNGHNDGRVFVLRNDGAANFTVSETRVIPNRTDMKTADMDGDGDVDLVTMGRNGDSSTLINLITLWLNDGSGTFREDRSVEFTEPAPKLLVNDFTGDGYPDVMLPDDKYTRLLRNDGVGNLTPLPAVPLPFANAASYWSEADFDGDGDLDLTTGTIDNKFHFLLNDGKGNFANIVTRTAAKYPVHAYPADFDGDGDVDFLTCDYTSLNEKAYILLNGGTGDPQLTGFSPAAGAPGTSVVVTGWGLNRAEKVYFNGVEAVFAANGPTTVRATVPAGATSGPISLLAGGQTYSSRETFTVLSAAPSGLTASVLSATGVRLAWVDQSGTETGFEVYRSTEATAGFVKVATVAANETAFEDTGLAARTGYYYRVAAVYAGGTSGYSNVAAATTLPVPPAPPAHLSATAVTATGLALHWTPGDGEATGYRVERSAGDEAHFAEVGVAEGSDANHYPDAGLLPGTTYYYRVRAVNAGGFSAHSAPLAVVTLPEAPAAPGNLAAHPAGTAEVRLTWADHAGNETGYAVYRSVNGAAYEPLATLGADVTGYTDGAVQADTPYAYKVRASNAGGHSAFSNEVQITLTALPTPPAAPGALTAAAVSFTAVELAWTGATGEAGYVVERSSGDSTHFEVVATVAPGTTGYRDTTVNSGTTYYYRVKAYTATAESAYAPAVAINPAVLVAAPTGLVAVPVFFDQVDLSWEDPSGLESGFLLERSRGDNQHYLPIALVGANVTTYQDTALTAGTTYYYRVKAMYPPAHSKYSAEAVVTTPGHATLAEAVTVYPNPSAGAVNVSLDTPYPGEVRVVVFNEIGYALQTWTVTKGDEKKTFVLHLETLRTGMYYLQVITAEGTVVKPMLKL</sequence>
<dbReference type="Pfam" id="PF01833">
    <property type="entry name" value="TIG"/>
    <property type="match status" value="6"/>
</dbReference>
<evidence type="ECO:0000256" key="1">
    <source>
        <dbReference type="ARBA" id="ARBA00022729"/>
    </source>
</evidence>